<accession>A0A6J4ILU4</accession>
<dbReference type="InterPro" id="IPR026406">
    <property type="entry name" value="Ver/Plancto_CHP"/>
</dbReference>
<reference evidence="1" key="1">
    <citation type="submission" date="2020-02" db="EMBL/GenBank/DDBJ databases">
        <authorList>
            <person name="Meier V. D."/>
        </authorList>
    </citation>
    <scope>NUCLEOTIDE SEQUENCE</scope>
    <source>
        <strain evidence="1">AVDCRST_MAG42</strain>
    </source>
</reference>
<dbReference type="NCBIfam" id="TIGR04138">
    <property type="entry name" value="Plancto_Ver_chp"/>
    <property type="match status" value="1"/>
</dbReference>
<sequence length="144" mass="16231">MQKIGFAEALDSIVASDPRYHRDAYVFLRDSLDYTTKQQKKIKGAPIRHVAGPELLEGVRQYALKEFGPMVVTVLSYWGIRKTEDVGHMVFNLIGAGIFGKTEEDSIEDFKGVYDFDEVFVKPYEPQRPLVTKLPPGLPAPKLS</sequence>
<proteinExistence type="predicted"/>
<dbReference type="EMBL" id="CADCTA010000086">
    <property type="protein sequence ID" value="CAA9255330.1"/>
    <property type="molecule type" value="Genomic_DNA"/>
</dbReference>
<evidence type="ECO:0000313" key="1">
    <source>
        <dbReference type="EMBL" id="CAA9255330.1"/>
    </source>
</evidence>
<gene>
    <name evidence="1" type="ORF">AVDCRST_MAG42-2747</name>
</gene>
<name>A0A6J4ILU4_9BACT</name>
<dbReference type="AlphaFoldDB" id="A0A6J4ILU4"/>
<protein>
    <submittedName>
        <fullName evidence="1">Uncharacterized protein</fullName>
    </submittedName>
</protein>
<organism evidence="1">
    <name type="scientific">uncultured Chthoniobacterales bacterium</name>
    <dbReference type="NCBI Taxonomy" id="1836801"/>
    <lineage>
        <taxon>Bacteria</taxon>
        <taxon>Pseudomonadati</taxon>
        <taxon>Verrucomicrobiota</taxon>
        <taxon>Spartobacteria</taxon>
        <taxon>Chthoniobacterales</taxon>
        <taxon>environmental samples</taxon>
    </lineage>
</organism>